<dbReference type="SUPFAM" id="SSF160719">
    <property type="entry name" value="gpW/gp25-like"/>
    <property type="match status" value="1"/>
</dbReference>
<evidence type="ECO:0000259" key="1">
    <source>
        <dbReference type="Pfam" id="PF04965"/>
    </source>
</evidence>
<evidence type="ECO:0000313" key="3">
    <source>
        <dbReference type="Proteomes" id="UP000247555"/>
    </source>
</evidence>
<sequence>MTTPLAAWSGMHARTGRWLSGEAHLRQSVAKILHTALYTRMLRREFGATLAALIDQPVNPLLIQRLRAGAVAALARWEPRIRVSRIDFAASDSATDWTLAIDYVRTGDGGAGSLAMARAELAAAA</sequence>
<comment type="caution">
    <text evidence="2">The sequence shown here is derived from an EMBL/GenBank/DDBJ whole genome shotgun (WGS) entry which is preliminary data.</text>
</comment>
<dbReference type="OrthoDB" id="9802846at2"/>
<dbReference type="InterPro" id="IPR007048">
    <property type="entry name" value="IraD/Gp25-like"/>
</dbReference>
<organism evidence="2 3">
    <name type="scientific">Rivihabitans pingtungensis</name>
    <dbReference type="NCBI Taxonomy" id="1054498"/>
    <lineage>
        <taxon>Bacteria</taxon>
        <taxon>Pseudomonadati</taxon>
        <taxon>Pseudomonadota</taxon>
        <taxon>Betaproteobacteria</taxon>
        <taxon>Neisseriales</taxon>
        <taxon>Aquaspirillaceae</taxon>
        <taxon>Rivihabitans</taxon>
    </lineage>
</organism>
<dbReference type="RefSeq" id="WP_110390611.1">
    <property type="nucleotide sequence ID" value="NZ_QJKI01000008.1"/>
</dbReference>
<dbReference type="Gene3D" id="3.10.450.40">
    <property type="match status" value="1"/>
</dbReference>
<proteinExistence type="predicted"/>
<accession>A0A318L0U5</accession>
<keyword evidence="3" id="KW-1185">Reference proteome</keyword>
<gene>
    <name evidence="2" type="ORF">DFR34_10843</name>
</gene>
<evidence type="ECO:0000313" key="2">
    <source>
        <dbReference type="EMBL" id="PXX79153.1"/>
    </source>
</evidence>
<dbReference type="AlphaFoldDB" id="A0A318L0U5"/>
<protein>
    <recommendedName>
        <fullName evidence="1">IraD/Gp25-like domain-containing protein</fullName>
    </recommendedName>
</protein>
<feature type="domain" description="IraD/Gp25-like" evidence="1">
    <location>
        <begin position="20"/>
        <end position="101"/>
    </location>
</feature>
<dbReference type="Pfam" id="PF04965">
    <property type="entry name" value="GPW_gp25"/>
    <property type="match status" value="1"/>
</dbReference>
<reference evidence="2 3" key="1">
    <citation type="submission" date="2018-05" db="EMBL/GenBank/DDBJ databases">
        <title>Genomic Encyclopedia of Type Strains, Phase IV (KMG-IV): sequencing the most valuable type-strain genomes for metagenomic binning, comparative biology and taxonomic classification.</title>
        <authorList>
            <person name="Goeker M."/>
        </authorList>
    </citation>
    <scope>NUCLEOTIDE SEQUENCE [LARGE SCALE GENOMIC DNA]</scope>
    <source>
        <strain evidence="2 3">DSM 29661</strain>
    </source>
</reference>
<dbReference type="Proteomes" id="UP000247555">
    <property type="component" value="Unassembled WGS sequence"/>
</dbReference>
<name>A0A318L0U5_9NEIS</name>
<dbReference type="EMBL" id="QJKI01000008">
    <property type="protein sequence ID" value="PXX79153.1"/>
    <property type="molecule type" value="Genomic_DNA"/>
</dbReference>